<evidence type="ECO:0000256" key="1">
    <source>
        <dbReference type="SAM" id="MobiDB-lite"/>
    </source>
</evidence>
<sequence length="179" mass="20063">MKIPEDKSLPKSELTVTPHSDPTCQSKSTASNYAEVSNAITTQPVTEANLFRLSPPRYRPGSIELVQIWLDATTDPCSEETARGPQCSEECSWGPPPRDGPHDYLWDALAEFHRYMLVYRIHTELSLTRNPPRIGQRRNHLYDNNYTSASPGLDDIDAEAAISDTETVVRIPPADEILK</sequence>
<accession>A0ABR3G802</accession>
<evidence type="ECO:0000313" key="2">
    <source>
        <dbReference type="EMBL" id="KAL0632083.1"/>
    </source>
</evidence>
<organism evidence="2 3">
    <name type="scientific">Discina gigas</name>
    <dbReference type="NCBI Taxonomy" id="1032678"/>
    <lineage>
        <taxon>Eukaryota</taxon>
        <taxon>Fungi</taxon>
        <taxon>Dikarya</taxon>
        <taxon>Ascomycota</taxon>
        <taxon>Pezizomycotina</taxon>
        <taxon>Pezizomycetes</taxon>
        <taxon>Pezizales</taxon>
        <taxon>Discinaceae</taxon>
        <taxon>Discina</taxon>
    </lineage>
</organism>
<keyword evidence="3" id="KW-1185">Reference proteome</keyword>
<evidence type="ECO:0000313" key="3">
    <source>
        <dbReference type="Proteomes" id="UP001447188"/>
    </source>
</evidence>
<protein>
    <submittedName>
        <fullName evidence="2">Uncharacterized protein</fullName>
    </submittedName>
</protein>
<feature type="compositionally biased region" description="Basic and acidic residues" evidence="1">
    <location>
        <begin position="1"/>
        <end position="10"/>
    </location>
</feature>
<gene>
    <name evidence="2" type="ORF">Q9L58_009043</name>
</gene>
<dbReference type="Proteomes" id="UP001447188">
    <property type="component" value="Unassembled WGS sequence"/>
</dbReference>
<comment type="caution">
    <text evidence="2">The sequence shown here is derived from an EMBL/GenBank/DDBJ whole genome shotgun (WGS) entry which is preliminary data.</text>
</comment>
<name>A0ABR3G802_9PEZI</name>
<reference evidence="2 3" key="1">
    <citation type="submission" date="2024-02" db="EMBL/GenBank/DDBJ databases">
        <title>Discinaceae phylogenomics.</title>
        <authorList>
            <person name="Dirks A.C."/>
            <person name="James T.Y."/>
        </authorList>
    </citation>
    <scope>NUCLEOTIDE SEQUENCE [LARGE SCALE GENOMIC DNA]</scope>
    <source>
        <strain evidence="2 3">ACD0624</strain>
    </source>
</reference>
<feature type="region of interest" description="Disordered" evidence="1">
    <location>
        <begin position="1"/>
        <end position="28"/>
    </location>
</feature>
<dbReference type="EMBL" id="JBBBZM010000188">
    <property type="protein sequence ID" value="KAL0632083.1"/>
    <property type="molecule type" value="Genomic_DNA"/>
</dbReference>
<feature type="compositionally biased region" description="Polar residues" evidence="1">
    <location>
        <begin position="14"/>
        <end position="28"/>
    </location>
</feature>
<proteinExistence type="predicted"/>